<dbReference type="InterPro" id="IPR051343">
    <property type="entry name" value="G-type_lectin_kinases/EP1-like"/>
</dbReference>
<dbReference type="KEGG" id="ghi:107934185"/>
<reference evidence="5" key="2">
    <citation type="submission" date="2025-08" db="UniProtKB">
        <authorList>
            <consortium name="RefSeq"/>
        </authorList>
    </citation>
    <scope>IDENTIFICATION</scope>
</reference>
<sequence length="182" mass="21155">MLNGLTKVVAVKRLDNISNQGEREFQNEMRIIGRTHHQNLVRLLGYCHDGANRLLIYEYMINGSLSDVLFTPERRPCWIDRVEIARDVARGLLYLHEECDTQIIHCDIKSQNILMDENRQAKISVGRERDFAVLVEKAMIAEEVKRAEKQNREKDRNRFRRDSGPSGGANRIIKRAKVEKLV</sequence>
<keyword evidence="1" id="KW-0732">Signal</keyword>
<feature type="domain" description="Protein kinase" evidence="3">
    <location>
        <begin position="1"/>
        <end position="182"/>
    </location>
</feature>
<dbReference type="PANTHER" id="PTHR47976">
    <property type="entry name" value="G-TYPE LECTIN S-RECEPTOR-LIKE SERINE/THREONINE-PROTEIN KINASE SD2-5"/>
    <property type="match status" value="1"/>
</dbReference>
<dbReference type="InterPro" id="IPR000719">
    <property type="entry name" value="Prot_kinase_dom"/>
</dbReference>
<dbReference type="AlphaFoldDB" id="A0A1U8M8R7"/>
<evidence type="ECO:0000256" key="1">
    <source>
        <dbReference type="ARBA" id="ARBA00022729"/>
    </source>
</evidence>
<dbReference type="InterPro" id="IPR011009">
    <property type="entry name" value="Kinase-like_dom_sf"/>
</dbReference>
<dbReference type="PROSITE" id="PS50011">
    <property type="entry name" value="PROTEIN_KINASE_DOM"/>
    <property type="match status" value="1"/>
</dbReference>
<gene>
    <name evidence="5" type="primary">LOC107934185</name>
</gene>
<proteinExistence type="predicted"/>
<protein>
    <submittedName>
        <fullName evidence="5">G-type lectin S-receptor-like serine/threonine-protein kinase LECRK4</fullName>
    </submittedName>
</protein>
<dbReference type="RefSeq" id="XP_016722043.1">
    <property type="nucleotide sequence ID" value="XM_016866554.1"/>
</dbReference>
<accession>A0A1U8M8R7</accession>
<dbReference type="GO" id="GO:0005524">
    <property type="term" value="F:ATP binding"/>
    <property type="evidence" value="ECO:0007669"/>
    <property type="project" value="InterPro"/>
</dbReference>
<dbReference type="PANTHER" id="PTHR47976:SF7">
    <property type="entry name" value="RECEPTOR-LIKE SERINE_THREONINE-PROTEIN KINASE"/>
    <property type="match status" value="1"/>
</dbReference>
<organism evidence="4 5">
    <name type="scientific">Gossypium hirsutum</name>
    <name type="common">Upland cotton</name>
    <name type="synonym">Gossypium mexicanum</name>
    <dbReference type="NCBI Taxonomy" id="3635"/>
    <lineage>
        <taxon>Eukaryota</taxon>
        <taxon>Viridiplantae</taxon>
        <taxon>Streptophyta</taxon>
        <taxon>Embryophyta</taxon>
        <taxon>Tracheophyta</taxon>
        <taxon>Spermatophyta</taxon>
        <taxon>Magnoliopsida</taxon>
        <taxon>eudicotyledons</taxon>
        <taxon>Gunneridae</taxon>
        <taxon>Pentapetalae</taxon>
        <taxon>rosids</taxon>
        <taxon>malvids</taxon>
        <taxon>Malvales</taxon>
        <taxon>Malvaceae</taxon>
        <taxon>Malvoideae</taxon>
        <taxon>Gossypium</taxon>
    </lineage>
</organism>
<feature type="region of interest" description="Disordered" evidence="2">
    <location>
        <begin position="147"/>
        <end position="169"/>
    </location>
</feature>
<dbReference type="GO" id="GO:0004672">
    <property type="term" value="F:protein kinase activity"/>
    <property type="evidence" value="ECO:0007669"/>
    <property type="project" value="InterPro"/>
</dbReference>
<dbReference type="InterPro" id="IPR001245">
    <property type="entry name" value="Ser-Thr/Tyr_kinase_cat_dom"/>
</dbReference>
<dbReference type="PaxDb" id="3635-A0A1U8M8R7"/>
<dbReference type="Pfam" id="PF07714">
    <property type="entry name" value="PK_Tyr_Ser-Thr"/>
    <property type="match status" value="1"/>
</dbReference>
<evidence type="ECO:0000256" key="2">
    <source>
        <dbReference type="SAM" id="MobiDB-lite"/>
    </source>
</evidence>
<dbReference type="GeneID" id="107934185"/>
<reference evidence="4" key="1">
    <citation type="journal article" date="2020" name="Nat. Genet.">
        <title>Genomic diversifications of five Gossypium allopolyploid species and their impact on cotton improvement.</title>
        <authorList>
            <person name="Chen Z.J."/>
            <person name="Sreedasyam A."/>
            <person name="Ando A."/>
            <person name="Song Q."/>
            <person name="De Santiago L.M."/>
            <person name="Hulse-Kemp A.M."/>
            <person name="Ding M."/>
            <person name="Ye W."/>
            <person name="Kirkbride R.C."/>
            <person name="Jenkins J."/>
            <person name="Plott C."/>
            <person name="Lovell J."/>
            <person name="Lin Y.M."/>
            <person name="Vaughn R."/>
            <person name="Liu B."/>
            <person name="Simpson S."/>
            <person name="Scheffler B.E."/>
            <person name="Wen L."/>
            <person name="Saski C.A."/>
            <person name="Grover C.E."/>
            <person name="Hu G."/>
            <person name="Conover J.L."/>
            <person name="Carlson J.W."/>
            <person name="Shu S."/>
            <person name="Boston L.B."/>
            <person name="Williams M."/>
            <person name="Peterson D.G."/>
            <person name="McGee K."/>
            <person name="Jones D.C."/>
            <person name="Wendel J.F."/>
            <person name="Stelly D.M."/>
            <person name="Grimwood J."/>
            <person name="Schmutz J."/>
        </authorList>
    </citation>
    <scope>NUCLEOTIDE SEQUENCE [LARGE SCALE GENOMIC DNA]</scope>
    <source>
        <strain evidence="4">cv. TM-1</strain>
    </source>
</reference>
<evidence type="ECO:0000313" key="5">
    <source>
        <dbReference type="RefSeq" id="XP_016722043.1"/>
    </source>
</evidence>
<dbReference type="InterPro" id="IPR008271">
    <property type="entry name" value="Ser/Thr_kinase_AS"/>
</dbReference>
<dbReference type="SMR" id="A0A1U8M8R7"/>
<evidence type="ECO:0000313" key="4">
    <source>
        <dbReference type="Proteomes" id="UP000818029"/>
    </source>
</evidence>
<dbReference type="PROSITE" id="PS00108">
    <property type="entry name" value="PROTEIN_KINASE_ST"/>
    <property type="match status" value="1"/>
</dbReference>
<feature type="compositionally biased region" description="Basic and acidic residues" evidence="2">
    <location>
        <begin position="147"/>
        <end position="163"/>
    </location>
</feature>
<keyword evidence="4" id="KW-1185">Reference proteome</keyword>
<name>A0A1U8M8R7_GOSHI</name>
<evidence type="ECO:0000259" key="3">
    <source>
        <dbReference type="PROSITE" id="PS50011"/>
    </source>
</evidence>
<dbReference type="Gene3D" id="1.10.510.10">
    <property type="entry name" value="Transferase(Phosphotransferase) domain 1"/>
    <property type="match status" value="1"/>
</dbReference>
<dbReference type="SUPFAM" id="SSF56112">
    <property type="entry name" value="Protein kinase-like (PK-like)"/>
    <property type="match status" value="1"/>
</dbReference>
<dbReference type="SMART" id="SM00220">
    <property type="entry name" value="S_TKc"/>
    <property type="match status" value="1"/>
</dbReference>
<dbReference type="Gene3D" id="3.30.200.20">
    <property type="entry name" value="Phosphorylase Kinase, domain 1"/>
    <property type="match status" value="1"/>
</dbReference>
<dbReference type="Proteomes" id="UP000818029">
    <property type="component" value="Chromosome A10"/>
</dbReference>